<sequence>LPQYSFCDPWIGILRVNIDEKIEYATGLVLIKENRALALANDVAKIKNAQLERVIYDATEVNHTECTNFYIEQELNFDFLWPSKAICVLANVPYKCVFDPGMALLTIIQDSWILVGISILGPGCAMPSRFVNISPFLPWIKQEIKSKEKHSRRQNEVTVNEAIEVEDPSIVNEDIDREDDFIVERIGKKEERTQKNKASIISPMITLRKLLKREKH</sequence>
<dbReference type="Gene3D" id="2.40.10.10">
    <property type="entry name" value="Trypsin-like serine proteases"/>
    <property type="match status" value="1"/>
</dbReference>
<proteinExistence type="predicted"/>
<name>A0A5E4PPC0_9NEOP</name>
<protein>
    <recommendedName>
        <fullName evidence="3">Peptidase S1 domain-containing protein</fullName>
    </recommendedName>
</protein>
<dbReference type="EMBL" id="FZQP02000042">
    <property type="protein sequence ID" value="VVC86938.1"/>
    <property type="molecule type" value="Genomic_DNA"/>
</dbReference>
<evidence type="ECO:0008006" key="3">
    <source>
        <dbReference type="Google" id="ProtNLM"/>
    </source>
</evidence>
<feature type="non-terminal residue" evidence="1">
    <location>
        <position position="1"/>
    </location>
</feature>
<dbReference type="Proteomes" id="UP000324832">
    <property type="component" value="Unassembled WGS sequence"/>
</dbReference>
<reference evidence="1 2" key="1">
    <citation type="submission" date="2017-07" db="EMBL/GenBank/DDBJ databases">
        <authorList>
            <person name="Talla V."/>
            <person name="Backstrom N."/>
        </authorList>
    </citation>
    <scope>NUCLEOTIDE SEQUENCE [LARGE SCALE GENOMIC DNA]</scope>
</reference>
<gene>
    <name evidence="1" type="ORF">LSINAPIS_LOCUS666</name>
</gene>
<evidence type="ECO:0000313" key="2">
    <source>
        <dbReference type="Proteomes" id="UP000324832"/>
    </source>
</evidence>
<evidence type="ECO:0000313" key="1">
    <source>
        <dbReference type="EMBL" id="VVC86938.1"/>
    </source>
</evidence>
<dbReference type="InterPro" id="IPR043504">
    <property type="entry name" value="Peptidase_S1_PA_chymotrypsin"/>
</dbReference>
<feature type="non-terminal residue" evidence="1">
    <location>
        <position position="216"/>
    </location>
</feature>
<accession>A0A5E4PPC0</accession>
<dbReference type="InterPro" id="IPR009003">
    <property type="entry name" value="Peptidase_S1_PA"/>
</dbReference>
<organism evidence="1 2">
    <name type="scientific">Leptidea sinapis</name>
    <dbReference type="NCBI Taxonomy" id="189913"/>
    <lineage>
        <taxon>Eukaryota</taxon>
        <taxon>Metazoa</taxon>
        <taxon>Ecdysozoa</taxon>
        <taxon>Arthropoda</taxon>
        <taxon>Hexapoda</taxon>
        <taxon>Insecta</taxon>
        <taxon>Pterygota</taxon>
        <taxon>Neoptera</taxon>
        <taxon>Endopterygota</taxon>
        <taxon>Lepidoptera</taxon>
        <taxon>Glossata</taxon>
        <taxon>Ditrysia</taxon>
        <taxon>Papilionoidea</taxon>
        <taxon>Pieridae</taxon>
        <taxon>Dismorphiinae</taxon>
        <taxon>Leptidea</taxon>
    </lineage>
</organism>
<keyword evidence="2" id="KW-1185">Reference proteome</keyword>
<dbReference type="AlphaFoldDB" id="A0A5E4PPC0"/>
<dbReference type="SUPFAM" id="SSF50494">
    <property type="entry name" value="Trypsin-like serine proteases"/>
    <property type="match status" value="1"/>
</dbReference>